<dbReference type="Gene3D" id="3.40.30.10">
    <property type="entry name" value="Glutaredoxin"/>
    <property type="match status" value="1"/>
</dbReference>
<protein>
    <submittedName>
        <fullName evidence="1">Uncharacterized protein</fullName>
    </submittedName>
</protein>
<dbReference type="InterPro" id="IPR036249">
    <property type="entry name" value="Thioredoxin-like_sf"/>
</dbReference>
<sequence>MSFREYLGNNIHIKEIERLYQGISNIQPNSPVPDVKLVSMNDSTVSLPSLSKDKKVIFYFWSGTDKNHYENIFDRVKELKGIKPEYEFIGINFRTETNNWKAIVNKFEFDANSQFKTDDFQQLQENLIIYPMNKCIITNDAMIVDAFSNIYWNNL</sequence>
<gene>
    <name evidence="1" type="ORF">NYZ99_09545</name>
</gene>
<dbReference type="SUPFAM" id="SSF52833">
    <property type="entry name" value="Thioredoxin-like"/>
    <property type="match status" value="1"/>
</dbReference>
<dbReference type="Proteomes" id="UP001059209">
    <property type="component" value="Chromosome"/>
</dbReference>
<proteinExistence type="predicted"/>
<organism evidence="1 2">
    <name type="scientific">Maribacter litopenaei</name>
    <dbReference type="NCBI Taxonomy" id="2976127"/>
    <lineage>
        <taxon>Bacteria</taxon>
        <taxon>Pseudomonadati</taxon>
        <taxon>Bacteroidota</taxon>
        <taxon>Flavobacteriia</taxon>
        <taxon>Flavobacteriales</taxon>
        <taxon>Flavobacteriaceae</taxon>
        <taxon>Maribacter</taxon>
    </lineage>
</organism>
<evidence type="ECO:0000313" key="1">
    <source>
        <dbReference type="EMBL" id="UWX56409.1"/>
    </source>
</evidence>
<name>A0ABY5YCF7_9FLAO</name>
<evidence type="ECO:0000313" key="2">
    <source>
        <dbReference type="Proteomes" id="UP001059209"/>
    </source>
</evidence>
<keyword evidence="2" id="KW-1185">Reference proteome</keyword>
<reference evidence="1" key="1">
    <citation type="submission" date="2022-09" db="EMBL/GenBank/DDBJ databases">
        <title>Maribacter litopenaei sp. nov., isolated from the intestinal tract of the Pacific White Shrimp, Litopenaeus vannamei.</title>
        <authorList>
            <person name="Kim S.Y."/>
            <person name="Hwang C.Y."/>
        </authorList>
    </citation>
    <scope>NUCLEOTIDE SEQUENCE</scope>
    <source>
        <strain evidence="1">HL-LV01</strain>
    </source>
</reference>
<dbReference type="RefSeq" id="WP_260575045.1">
    <property type="nucleotide sequence ID" value="NZ_CP104205.1"/>
</dbReference>
<dbReference type="EMBL" id="CP104205">
    <property type="protein sequence ID" value="UWX56409.1"/>
    <property type="molecule type" value="Genomic_DNA"/>
</dbReference>
<accession>A0ABY5YCF7</accession>